<dbReference type="Gene3D" id="2.60.40.840">
    <property type="match status" value="1"/>
</dbReference>
<dbReference type="SUPFAM" id="SSF81296">
    <property type="entry name" value="E set domains"/>
    <property type="match status" value="1"/>
</dbReference>
<name>A0A8C4MHU6_EQUAS</name>
<proteinExistence type="predicted"/>
<organism evidence="2">
    <name type="scientific">Equus asinus asinus</name>
    <dbReference type="NCBI Taxonomy" id="83772"/>
    <lineage>
        <taxon>Eukaryota</taxon>
        <taxon>Metazoa</taxon>
        <taxon>Chordata</taxon>
        <taxon>Craniata</taxon>
        <taxon>Vertebrata</taxon>
        <taxon>Euteleostomi</taxon>
        <taxon>Mammalia</taxon>
        <taxon>Eutheria</taxon>
        <taxon>Laurasiatheria</taxon>
        <taxon>Perissodactyla</taxon>
        <taxon>Equidae</taxon>
        <taxon>Equus</taxon>
    </lineage>
</organism>
<reference evidence="2" key="1">
    <citation type="submission" date="2023-03" db="UniProtKB">
        <authorList>
            <consortium name="Ensembl"/>
        </authorList>
    </citation>
    <scope>IDENTIFICATION</scope>
</reference>
<dbReference type="InterPro" id="IPR014756">
    <property type="entry name" value="Ig_E-set"/>
</dbReference>
<evidence type="ECO:0000313" key="2">
    <source>
        <dbReference type="Ensembl" id="ENSEASP00005026228.1"/>
    </source>
</evidence>
<feature type="region of interest" description="Disordered" evidence="1">
    <location>
        <begin position="49"/>
        <end position="82"/>
    </location>
</feature>
<protein>
    <submittedName>
        <fullName evidence="2">Uncharacterized protein</fullName>
    </submittedName>
</protein>
<evidence type="ECO:0000256" key="1">
    <source>
        <dbReference type="SAM" id="MobiDB-lite"/>
    </source>
</evidence>
<sequence length="82" mass="9174">MGEKPGTRPATFEGSDALPPSYPIFPVTPLHPQLTVYLGKRDFVDHLDKVDPVGKCPESGITSPKRGRSSWAQEWRRGQDRK</sequence>
<dbReference type="Ensembl" id="ENSEAST00005028480.1">
    <property type="protein sequence ID" value="ENSEASP00005026228.1"/>
    <property type="gene ID" value="ENSEASG00005017887.1"/>
</dbReference>
<dbReference type="AlphaFoldDB" id="A0A8C4MHU6"/>
<dbReference type="InterPro" id="IPR014753">
    <property type="entry name" value="Arrestin_N"/>
</dbReference>
<dbReference type="GO" id="GO:0007165">
    <property type="term" value="P:signal transduction"/>
    <property type="evidence" value="ECO:0007669"/>
    <property type="project" value="InterPro"/>
</dbReference>
<accession>A0A8C4MHU6</accession>